<keyword evidence="2" id="KW-0812">Transmembrane</keyword>
<reference evidence="4" key="1">
    <citation type="submission" date="2016-03" db="EMBL/GenBank/DDBJ databases">
        <title>Complete genome sequence of the type strain Actinoalloteichus hymeniacidonis DSM 45092.</title>
        <authorList>
            <person name="Schaffert L."/>
            <person name="Albersmeier A."/>
            <person name="Winkler A."/>
            <person name="Kalinowski J."/>
            <person name="Zotchev S."/>
            <person name="Ruckert C."/>
        </authorList>
    </citation>
    <scope>NUCLEOTIDE SEQUENCE [LARGE SCALE GENOMIC DNA]</scope>
    <source>
        <strain evidence="4">HPA177(T) (DSM 45092(T))</strain>
    </source>
</reference>
<accession>A0AAC9HTS2</accession>
<evidence type="ECO:0000313" key="4">
    <source>
        <dbReference type="Proteomes" id="UP000095210"/>
    </source>
</evidence>
<keyword evidence="4" id="KW-1185">Reference proteome</keyword>
<dbReference type="Proteomes" id="UP000095210">
    <property type="component" value="Chromosome"/>
</dbReference>
<sequence length="166" mass="18491">MRSELLRPRWILLHVAAVVIMITSLRLGWWQWERSQAVGGDGQNLGYAGLWPAIAVFVGYVWWRWTRLELERSAEESEQNAEPGSVEVASASVPEQSPQPTTPAEPQPKESARAAAVRRQLERMRTRGEPGQHGIGDESVPADELSQYNGYLAELSGSDAEPTRKV</sequence>
<protein>
    <submittedName>
        <fullName evidence="3">Glucitol operon activator</fullName>
    </submittedName>
</protein>
<feature type="region of interest" description="Disordered" evidence="1">
    <location>
        <begin position="73"/>
        <end position="166"/>
    </location>
</feature>
<feature type="compositionally biased region" description="Basic and acidic residues" evidence="1">
    <location>
        <begin position="119"/>
        <end position="130"/>
    </location>
</feature>
<feature type="transmembrane region" description="Helical" evidence="2">
    <location>
        <begin position="44"/>
        <end position="63"/>
    </location>
</feature>
<proteinExistence type="predicted"/>
<name>A0AAC9HTS2_9PSEU</name>
<dbReference type="AlphaFoldDB" id="A0AAC9HTS2"/>
<dbReference type="RefSeq" id="WP_069850551.1">
    <property type="nucleotide sequence ID" value="NZ_CP014859.1"/>
</dbReference>
<gene>
    <name evidence="3" type="ORF">TL08_17775</name>
</gene>
<feature type="transmembrane region" description="Helical" evidence="2">
    <location>
        <begin position="12"/>
        <end position="32"/>
    </location>
</feature>
<keyword evidence="2" id="KW-1133">Transmembrane helix</keyword>
<dbReference type="EMBL" id="CP014859">
    <property type="protein sequence ID" value="AOS64355.1"/>
    <property type="molecule type" value="Genomic_DNA"/>
</dbReference>
<evidence type="ECO:0000256" key="1">
    <source>
        <dbReference type="SAM" id="MobiDB-lite"/>
    </source>
</evidence>
<evidence type="ECO:0000313" key="3">
    <source>
        <dbReference type="EMBL" id="AOS64355.1"/>
    </source>
</evidence>
<keyword evidence="2" id="KW-0472">Membrane</keyword>
<dbReference type="KEGG" id="ahm:TL08_17775"/>
<evidence type="ECO:0000256" key="2">
    <source>
        <dbReference type="SAM" id="Phobius"/>
    </source>
</evidence>
<organism evidence="3 4">
    <name type="scientific">Actinoalloteichus hymeniacidonis</name>
    <dbReference type="NCBI Taxonomy" id="340345"/>
    <lineage>
        <taxon>Bacteria</taxon>
        <taxon>Bacillati</taxon>
        <taxon>Actinomycetota</taxon>
        <taxon>Actinomycetes</taxon>
        <taxon>Pseudonocardiales</taxon>
        <taxon>Pseudonocardiaceae</taxon>
        <taxon>Actinoalloteichus</taxon>
    </lineage>
</organism>